<dbReference type="EMBL" id="QUAH01000004">
    <property type="protein sequence ID" value="RFT16298.1"/>
    <property type="molecule type" value="Genomic_DNA"/>
</dbReference>
<dbReference type="Proteomes" id="UP000257323">
    <property type="component" value="Unassembled WGS sequence"/>
</dbReference>
<proteinExistence type="predicted"/>
<accession>A0A3E2BNK4</accession>
<dbReference type="AlphaFoldDB" id="A0A3E2BNK4"/>
<name>A0A3E2BNK4_9BACT</name>
<evidence type="ECO:0000313" key="2">
    <source>
        <dbReference type="Proteomes" id="UP000257323"/>
    </source>
</evidence>
<comment type="caution">
    <text evidence="1">The sequence shown here is derived from an EMBL/GenBank/DDBJ whole genome shotgun (WGS) entry which is preliminary data.</text>
</comment>
<sequence>MIRGRSVTDNLLQLSTRAQSRREKKDSLFKIFKLGQGKIRLQT</sequence>
<reference evidence="1 2" key="1">
    <citation type="submission" date="2018-08" db="EMBL/GenBank/DDBJ databases">
        <title>Genome analysis of the thermophilic bacterium of the candidate phylum Aminicenantes from deep subsurface aquifer revealed its physiology and ecological role.</title>
        <authorList>
            <person name="Kadnikov V.V."/>
            <person name="Mardanov A.V."/>
            <person name="Beletsky A.V."/>
            <person name="Karnachuk O.V."/>
            <person name="Ravin N.V."/>
        </authorList>
    </citation>
    <scope>NUCLEOTIDE SEQUENCE [LARGE SCALE GENOMIC DNA]</scope>
    <source>
        <strain evidence="1">BY38</strain>
    </source>
</reference>
<protein>
    <submittedName>
        <fullName evidence="1">Uncharacterized protein</fullName>
    </submittedName>
</protein>
<gene>
    <name evidence="1" type="ORF">OP8BY_1902</name>
</gene>
<organism evidence="1 2">
    <name type="scientific">Candidatus Saccharicenans subterraneus</name>
    <dbReference type="NCBI Taxonomy" id="2508984"/>
    <lineage>
        <taxon>Bacteria</taxon>
        <taxon>Candidatus Aminicenantota</taxon>
        <taxon>Candidatus Aminicenantia</taxon>
        <taxon>Candidatus Aminicenantales</taxon>
        <taxon>Candidatus Saccharicenantaceae</taxon>
        <taxon>Candidatus Saccharicenans</taxon>
    </lineage>
</organism>
<evidence type="ECO:0000313" key="1">
    <source>
        <dbReference type="EMBL" id="RFT16298.1"/>
    </source>
</evidence>